<keyword evidence="3" id="KW-1185">Reference proteome</keyword>
<dbReference type="EMBL" id="BMDP01000003">
    <property type="protein sequence ID" value="GGI55198.1"/>
    <property type="molecule type" value="Genomic_DNA"/>
</dbReference>
<reference evidence="2" key="1">
    <citation type="journal article" date="2014" name="Int. J. Syst. Evol. Microbiol.">
        <title>Complete genome sequence of Corynebacterium casei LMG S-19264T (=DSM 44701T), isolated from a smear-ripened cheese.</title>
        <authorList>
            <consortium name="US DOE Joint Genome Institute (JGI-PGF)"/>
            <person name="Walter F."/>
            <person name="Albersmeier A."/>
            <person name="Kalinowski J."/>
            <person name="Ruckert C."/>
        </authorList>
    </citation>
    <scope>NUCLEOTIDE SEQUENCE</scope>
    <source>
        <strain evidence="2">CCM 7664</strain>
    </source>
</reference>
<sequence length="122" mass="13344">MKLVKPILALGLLAVALSGSTAWAGRYHSHVGVGVVIGGPGYWGYPSPYYYPPYPYPYAPAPVVVAPAAPPVYIEQAQPAPPPQSQPTNDWFYCRKPDGYYPYVKECPGGWQRVAPRPPSER</sequence>
<evidence type="ECO:0000313" key="3">
    <source>
        <dbReference type="Proteomes" id="UP000627205"/>
    </source>
</evidence>
<gene>
    <name evidence="2" type="ORF">GCM10011430_23720</name>
</gene>
<organism evidence="2 3">
    <name type="scientific">Oxalicibacterium solurbis</name>
    <dbReference type="NCBI Taxonomy" id="69280"/>
    <lineage>
        <taxon>Bacteria</taxon>
        <taxon>Pseudomonadati</taxon>
        <taxon>Pseudomonadota</taxon>
        <taxon>Betaproteobacteria</taxon>
        <taxon>Burkholderiales</taxon>
        <taxon>Oxalobacteraceae</taxon>
        <taxon>Oxalicibacterium</taxon>
    </lineage>
</organism>
<dbReference type="RefSeq" id="WP_188422008.1">
    <property type="nucleotide sequence ID" value="NZ_BMDP01000003.1"/>
</dbReference>
<feature type="chain" id="PRO_5035153395" description="Proline-rich region" evidence="1">
    <location>
        <begin position="25"/>
        <end position="122"/>
    </location>
</feature>
<evidence type="ECO:0000313" key="2">
    <source>
        <dbReference type="EMBL" id="GGI55198.1"/>
    </source>
</evidence>
<accession>A0A8J3F6U1</accession>
<dbReference type="AlphaFoldDB" id="A0A8J3F6U1"/>
<name>A0A8J3F6U1_9BURK</name>
<feature type="signal peptide" evidence="1">
    <location>
        <begin position="1"/>
        <end position="24"/>
    </location>
</feature>
<comment type="caution">
    <text evidence="2">The sequence shown here is derived from an EMBL/GenBank/DDBJ whole genome shotgun (WGS) entry which is preliminary data.</text>
</comment>
<evidence type="ECO:0000256" key="1">
    <source>
        <dbReference type="SAM" id="SignalP"/>
    </source>
</evidence>
<keyword evidence="1" id="KW-0732">Signal</keyword>
<proteinExistence type="predicted"/>
<dbReference type="Proteomes" id="UP000627205">
    <property type="component" value="Unassembled WGS sequence"/>
</dbReference>
<protein>
    <recommendedName>
        <fullName evidence="4">Proline-rich region</fullName>
    </recommendedName>
</protein>
<reference evidence="2" key="2">
    <citation type="submission" date="2020-09" db="EMBL/GenBank/DDBJ databases">
        <authorList>
            <person name="Sun Q."/>
            <person name="Sedlacek I."/>
        </authorList>
    </citation>
    <scope>NUCLEOTIDE SEQUENCE</scope>
    <source>
        <strain evidence="2">CCM 7664</strain>
    </source>
</reference>
<evidence type="ECO:0008006" key="4">
    <source>
        <dbReference type="Google" id="ProtNLM"/>
    </source>
</evidence>